<dbReference type="PANTHER" id="PTHR34075">
    <property type="entry name" value="BLR3430 PROTEIN"/>
    <property type="match status" value="1"/>
</dbReference>
<dbReference type="KEGG" id="tsv:DSM104635_03071"/>
<accession>A0A6I6MYI7</accession>
<evidence type="ECO:0000313" key="3">
    <source>
        <dbReference type="Proteomes" id="UP000431269"/>
    </source>
</evidence>
<dbReference type="SUPFAM" id="SSF50249">
    <property type="entry name" value="Nucleic acid-binding proteins"/>
    <property type="match status" value="1"/>
</dbReference>
<protein>
    <submittedName>
        <fullName evidence="2">Putative nucleic-acid-binding protein containing a Zn-ribbon</fullName>
    </submittedName>
</protein>
<name>A0A6I6MYI7_9CAUL</name>
<proteinExistence type="predicted"/>
<reference evidence="3" key="1">
    <citation type="submission" date="2019-12" db="EMBL/GenBank/DDBJ databases">
        <title>Complete genome of Terracaulis silvestris 0127_4.</title>
        <authorList>
            <person name="Vieira S."/>
            <person name="Riedel T."/>
            <person name="Sproer C."/>
            <person name="Pascual J."/>
            <person name="Boedeker C."/>
            <person name="Overmann J."/>
        </authorList>
    </citation>
    <scope>NUCLEOTIDE SEQUENCE [LARGE SCALE GENOMIC DNA]</scope>
    <source>
        <strain evidence="3">0127_4</strain>
    </source>
</reference>
<keyword evidence="3" id="KW-1185">Reference proteome</keyword>
<dbReference type="InterPro" id="IPR052513">
    <property type="entry name" value="Thioester_dehydratase-like"/>
</dbReference>
<evidence type="ECO:0000313" key="2">
    <source>
        <dbReference type="EMBL" id="QGZ96213.1"/>
    </source>
</evidence>
<dbReference type="Pfam" id="PF01796">
    <property type="entry name" value="OB_ChsH2_C"/>
    <property type="match status" value="1"/>
</dbReference>
<dbReference type="EMBL" id="CP047045">
    <property type="protein sequence ID" value="QGZ96213.1"/>
    <property type="molecule type" value="Genomic_DNA"/>
</dbReference>
<gene>
    <name evidence="2" type="ORF">DSM104635_03071</name>
</gene>
<organism evidence="2 3">
    <name type="scientific">Terricaulis silvestris</name>
    <dbReference type="NCBI Taxonomy" id="2686094"/>
    <lineage>
        <taxon>Bacteria</taxon>
        <taxon>Pseudomonadati</taxon>
        <taxon>Pseudomonadota</taxon>
        <taxon>Alphaproteobacteria</taxon>
        <taxon>Caulobacterales</taxon>
        <taxon>Caulobacteraceae</taxon>
        <taxon>Terricaulis</taxon>
    </lineage>
</organism>
<feature type="domain" description="ChsH2 C-terminal OB-fold" evidence="1">
    <location>
        <begin position="47"/>
        <end position="106"/>
    </location>
</feature>
<dbReference type="InterPro" id="IPR012340">
    <property type="entry name" value="NA-bd_OB-fold"/>
</dbReference>
<dbReference type="InterPro" id="IPR002878">
    <property type="entry name" value="ChsH2_C"/>
</dbReference>
<sequence>MADAGPDEQFRAFLREGRFMLQRAASDGRFVFYPRAVAPGDGAALEWVEASGRGRVYSTTVVRKKPPEPSYNVALIDLAEGPRMMSRVEGVAPEDVKIGMAVRARIVVSGDEPFVVFEPEVDAE</sequence>
<evidence type="ECO:0000259" key="1">
    <source>
        <dbReference type="Pfam" id="PF01796"/>
    </source>
</evidence>
<dbReference type="PANTHER" id="PTHR34075:SF5">
    <property type="entry name" value="BLR3430 PROTEIN"/>
    <property type="match status" value="1"/>
</dbReference>
<dbReference type="RefSeq" id="WP_158767019.1">
    <property type="nucleotide sequence ID" value="NZ_CP047045.1"/>
</dbReference>
<dbReference type="Proteomes" id="UP000431269">
    <property type="component" value="Chromosome"/>
</dbReference>
<dbReference type="AlphaFoldDB" id="A0A6I6MYI7"/>